<keyword evidence="1" id="KW-0812">Transmembrane</keyword>
<feature type="transmembrane region" description="Helical" evidence="1">
    <location>
        <begin position="51"/>
        <end position="69"/>
    </location>
</feature>
<dbReference type="KEGG" id="cohn:KCTCHS21_25610"/>
<keyword evidence="1" id="KW-1133">Transmembrane helix</keyword>
<gene>
    <name evidence="2" type="ORF">KCTCHS21_25610</name>
</gene>
<keyword evidence="3" id="KW-1185">Reference proteome</keyword>
<evidence type="ECO:0000313" key="3">
    <source>
        <dbReference type="Proteomes" id="UP000289856"/>
    </source>
</evidence>
<evidence type="ECO:0000313" key="2">
    <source>
        <dbReference type="EMBL" id="BBI33162.1"/>
    </source>
</evidence>
<feature type="transmembrane region" description="Helical" evidence="1">
    <location>
        <begin position="22"/>
        <end position="44"/>
    </location>
</feature>
<dbReference type="EMBL" id="AP019400">
    <property type="protein sequence ID" value="BBI33162.1"/>
    <property type="molecule type" value="Genomic_DNA"/>
</dbReference>
<dbReference type="Proteomes" id="UP000289856">
    <property type="component" value="Chromosome"/>
</dbReference>
<evidence type="ECO:0000256" key="1">
    <source>
        <dbReference type="SAM" id="Phobius"/>
    </source>
</evidence>
<proteinExistence type="predicted"/>
<reference evidence="2 3" key="1">
    <citation type="submission" date="2019-01" db="EMBL/GenBank/DDBJ databases">
        <title>Complete genome sequence of Cohnella hallensis HS21 isolated from Korean fir (Abies koreana) rhizospheric soil.</title>
        <authorList>
            <person name="Jiang L."/>
            <person name="Kang S.W."/>
            <person name="Kim S."/>
            <person name="Jung J."/>
            <person name="Kim C.Y."/>
            <person name="Kim D.H."/>
            <person name="Kim S.W."/>
            <person name="Lee J."/>
        </authorList>
    </citation>
    <scope>NUCLEOTIDE SEQUENCE [LARGE SCALE GENOMIC DNA]</scope>
    <source>
        <strain evidence="2 3">HS21</strain>
    </source>
</reference>
<dbReference type="AlphaFoldDB" id="A0A3T1D4X3"/>
<organism evidence="2 3">
    <name type="scientific">Cohnella abietis</name>
    <dbReference type="NCBI Taxonomy" id="2507935"/>
    <lineage>
        <taxon>Bacteria</taxon>
        <taxon>Bacillati</taxon>
        <taxon>Bacillota</taxon>
        <taxon>Bacilli</taxon>
        <taxon>Bacillales</taxon>
        <taxon>Paenibacillaceae</taxon>
        <taxon>Cohnella</taxon>
    </lineage>
</organism>
<sequence length="188" mass="21303">MIITIIFTGSNGDLPIHDSSTFAWSILLLFMLITGYAISLCLLYKKNNFGVLLNLVVYIFFIFAAPTIMSKYETFISTPSVKEQRKIINLVSDEIKTLNLPYSIDFDQSHKDTKRYGGRVAVILIKTVDGDVQEGEVDSILSNIPAGEVVLTIYSKNKDNFIALALDENRRIKQCVPYEICKKFNIKY</sequence>
<accession>A0A3T1D4X3</accession>
<protein>
    <submittedName>
        <fullName evidence="2">Uncharacterized protein</fullName>
    </submittedName>
</protein>
<keyword evidence="1" id="KW-0472">Membrane</keyword>
<name>A0A3T1D4X3_9BACL</name>